<dbReference type="GO" id="GO:0071944">
    <property type="term" value="C:cell periphery"/>
    <property type="evidence" value="ECO:0007669"/>
    <property type="project" value="UniProtKB-ARBA"/>
</dbReference>
<dbReference type="InterPro" id="IPR001881">
    <property type="entry name" value="EGF-like_Ca-bd_dom"/>
</dbReference>
<dbReference type="InterPro" id="IPR000742">
    <property type="entry name" value="EGF"/>
</dbReference>
<keyword evidence="3" id="KW-0964">Secreted</keyword>
<dbReference type="InterPro" id="IPR050751">
    <property type="entry name" value="ECM_structural_protein"/>
</dbReference>
<dbReference type="EMBL" id="JAVRJZ010000005">
    <property type="protein sequence ID" value="KAK2722751.1"/>
    <property type="molecule type" value="Genomic_DNA"/>
</dbReference>
<dbReference type="FunFam" id="2.10.25.10:FF:000038">
    <property type="entry name" value="Fibrillin 2"/>
    <property type="match status" value="1"/>
</dbReference>
<keyword evidence="7" id="KW-0677">Repeat</keyword>
<dbReference type="InterPro" id="IPR049883">
    <property type="entry name" value="NOTCH1_EGF-like"/>
</dbReference>
<feature type="domain" description="Chitin-binding type-2" evidence="14">
    <location>
        <begin position="447"/>
        <end position="508"/>
    </location>
</feature>
<keyword evidence="8" id="KW-0106">Calcium</keyword>
<feature type="domain" description="EGF-like" evidence="13">
    <location>
        <begin position="894"/>
        <end position="936"/>
    </location>
</feature>
<keyword evidence="6 12" id="KW-0732">Signal</keyword>
<evidence type="ECO:0008006" key="17">
    <source>
        <dbReference type="Google" id="ProtNLM"/>
    </source>
</evidence>
<keyword evidence="10" id="KW-0325">Glycoprotein</keyword>
<comment type="similarity">
    <text evidence="2">Belongs to the fibulin family.</text>
</comment>
<evidence type="ECO:0000256" key="4">
    <source>
        <dbReference type="ARBA" id="ARBA00022530"/>
    </source>
</evidence>
<dbReference type="SUPFAM" id="SSF57196">
    <property type="entry name" value="EGF/Laminin"/>
    <property type="match status" value="1"/>
</dbReference>
<dbReference type="SMART" id="SM00179">
    <property type="entry name" value="EGF_CA"/>
    <property type="match status" value="20"/>
</dbReference>
<dbReference type="GO" id="GO:0005509">
    <property type="term" value="F:calcium ion binding"/>
    <property type="evidence" value="ECO:0007669"/>
    <property type="project" value="InterPro"/>
</dbReference>
<reference evidence="15" key="1">
    <citation type="submission" date="2023-07" db="EMBL/GenBank/DDBJ databases">
        <title>Chromosome-level genome assembly of Artemia franciscana.</title>
        <authorList>
            <person name="Jo E."/>
        </authorList>
    </citation>
    <scope>NUCLEOTIDE SEQUENCE</scope>
    <source>
        <tissue evidence="15">Whole body</tissue>
    </source>
</reference>
<keyword evidence="5 11" id="KW-0245">EGF-like domain</keyword>
<evidence type="ECO:0000256" key="1">
    <source>
        <dbReference type="ARBA" id="ARBA00004498"/>
    </source>
</evidence>
<proteinExistence type="inferred from homology"/>
<dbReference type="GO" id="GO:0005576">
    <property type="term" value="C:extracellular region"/>
    <property type="evidence" value="ECO:0007669"/>
    <property type="project" value="InterPro"/>
</dbReference>
<comment type="caution">
    <text evidence="11">Lacks conserved residue(s) required for the propagation of feature annotation.</text>
</comment>
<accession>A0AA88IA25</accession>
<dbReference type="Pfam" id="PF12662">
    <property type="entry name" value="cEGF"/>
    <property type="match status" value="2"/>
</dbReference>
<dbReference type="FunFam" id="2.10.25.10:FF:000010">
    <property type="entry name" value="Pro-epidermal growth factor"/>
    <property type="match status" value="1"/>
</dbReference>
<evidence type="ECO:0000256" key="10">
    <source>
        <dbReference type="ARBA" id="ARBA00023180"/>
    </source>
</evidence>
<dbReference type="Pfam" id="PF07645">
    <property type="entry name" value="EGF_CA"/>
    <property type="match status" value="16"/>
</dbReference>
<dbReference type="FunFam" id="2.10.25.10:FF:000005">
    <property type="entry name" value="Fibrillin 2"/>
    <property type="match status" value="2"/>
</dbReference>
<dbReference type="InterPro" id="IPR055088">
    <property type="entry name" value="Fibulin_C"/>
</dbReference>
<dbReference type="FunFam" id="2.10.25.10:FF:000014">
    <property type="entry name" value="Latent-transforming growth factor beta-binding protein 3"/>
    <property type="match status" value="2"/>
</dbReference>
<feature type="domain" description="EGF-like" evidence="13">
    <location>
        <begin position="1072"/>
        <end position="1112"/>
    </location>
</feature>
<feature type="chain" id="PRO_5041661598" description="Fibulin-1" evidence="12">
    <location>
        <begin position="27"/>
        <end position="1373"/>
    </location>
</feature>
<dbReference type="CDD" id="cd00054">
    <property type="entry name" value="EGF_CA"/>
    <property type="match status" value="6"/>
</dbReference>
<evidence type="ECO:0000256" key="8">
    <source>
        <dbReference type="ARBA" id="ARBA00022837"/>
    </source>
</evidence>
<dbReference type="PANTHER" id="PTHR24034">
    <property type="entry name" value="EGF-LIKE DOMAIN-CONTAINING PROTEIN"/>
    <property type="match status" value="1"/>
</dbReference>
<keyword evidence="9" id="KW-1015">Disulfide bond</keyword>
<comment type="caution">
    <text evidence="15">The sequence shown here is derived from an EMBL/GenBank/DDBJ whole genome shotgun (WGS) entry which is preliminary data.</text>
</comment>
<feature type="signal peptide" evidence="12">
    <location>
        <begin position="1"/>
        <end position="26"/>
    </location>
</feature>
<evidence type="ECO:0000313" key="15">
    <source>
        <dbReference type="EMBL" id="KAK2722751.1"/>
    </source>
</evidence>
<dbReference type="PROSITE" id="PS50026">
    <property type="entry name" value="EGF_3"/>
    <property type="match status" value="6"/>
</dbReference>
<evidence type="ECO:0000259" key="14">
    <source>
        <dbReference type="PROSITE" id="PS50940"/>
    </source>
</evidence>
<dbReference type="Pfam" id="PF22914">
    <property type="entry name" value="Fibulin_C"/>
    <property type="match status" value="1"/>
</dbReference>
<evidence type="ECO:0000259" key="13">
    <source>
        <dbReference type="PROSITE" id="PS50026"/>
    </source>
</evidence>
<dbReference type="SMART" id="SM00181">
    <property type="entry name" value="EGF"/>
    <property type="match status" value="14"/>
</dbReference>
<organism evidence="15 16">
    <name type="scientific">Artemia franciscana</name>
    <name type="common">Brine shrimp</name>
    <name type="synonym">Artemia sanfranciscana</name>
    <dbReference type="NCBI Taxonomy" id="6661"/>
    <lineage>
        <taxon>Eukaryota</taxon>
        <taxon>Metazoa</taxon>
        <taxon>Ecdysozoa</taxon>
        <taxon>Arthropoda</taxon>
        <taxon>Crustacea</taxon>
        <taxon>Branchiopoda</taxon>
        <taxon>Anostraca</taxon>
        <taxon>Artemiidae</taxon>
        <taxon>Artemia</taxon>
    </lineage>
</organism>
<feature type="domain" description="EGF-like" evidence="13">
    <location>
        <begin position="1113"/>
        <end position="1153"/>
    </location>
</feature>
<evidence type="ECO:0000256" key="9">
    <source>
        <dbReference type="ARBA" id="ARBA00023157"/>
    </source>
</evidence>
<dbReference type="PANTHER" id="PTHR24034:SF111">
    <property type="entry name" value="FIBULIN-2-LIKE ISOFORM X1"/>
    <property type="match status" value="1"/>
</dbReference>
<keyword evidence="16" id="KW-1185">Reference proteome</keyword>
<comment type="subcellular location">
    <subcellularLocation>
        <location evidence="1">Secreted</location>
        <location evidence="1">Extracellular space</location>
        <location evidence="1">Extracellular matrix</location>
    </subcellularLocation>
</comment>
<feature type="domain" description="EGF-like" evidence="13">
    <location>
        <begin position="1029"/>
        <end position="1071"/>
    </location>
</feature>
<dbReference type="PROSITE" id="PS00010">
    <property type="entry name" value="ASX_HYDROXYL"/>
    <property type="match status" value="5"/>
</dbReference>
<evidence type="ECO:0000256" key="5">
    <source>
        <dbReference type="ARBA" id="ARBA00022536"/>
    </source>
</evidence>
<protein>
    <recommendedName>
        <fullName evidence="17">Fibulin-1</fullName>
    </recommendedName>
</protein>
<feature type="domain" description="EGF-like" evidence="13">
    <location>
        <begin position="984"/>
        <end position="1016"/>
    </location>
</feature>
<dbReference type="Gene3D" id="2.10.25.10">
    <property type="entry name" value="Laminin"/>
    <property type="match status" value="21"/>
</dbReference>
<dbReference type="PROSITE" id="PS01186">
    <property type="entry name" value="EGF_2"/>
    <property type="match status" value="5"/>
</dbReference>
<gene>
    <name evidence="15" type="ORF">QYM36_003068</name>
</gene>
<dbReference type="Pfam" id="PF14670">
    <property type="entry name" value="FXa_inhibition"/>
    <property type="match status" value="1"/>
</dbReference>
<sequence length="1373" mass="152265">MSDTTMSRILLRIFWMLGGIFAVVSGDLEPTFNRCCNHGVNWGSEGRQCNTFQAPIAGVPNPQQAICLTVVQICCLRRHRELQCEAGKVAARQDRECIVTPVIGGEAFKDCCEACKLGLVSGTMNLGCTMKNYKFGLPWDEAYQSCCVQTIGAAGRRNQAQFGIPTNQVPESPPSYLSQDEQDPLENLCNIFPGQLCAHICLPSPGSYSCSCREGFELMADRKSCQLIGQGNDRCVNDNPCGQICKDTGTGIICSCRSGYKLGLDQKSCIDIDECEVGSHNCDPDSTICVNEEDGFKCIPNEGPSSRTAFIQETAKCPRGFTFNPRSSACDDINECLNDPCKTEERCINTLGSFSCQGEKRVQQVLDCPSGYRFNTNTKSCEDIDECASNIAECDLRIENCINRPGGYECFSNSLKPHTRVSATDTVAAVRCDAGYKPSIDGLCADVDECAEKLHACLPDVEECVNENGSYRCETSDAYFDELISRCPIGFIFDEDHGVCEDIDECKEAESVGSNLCGPEKICVNNDGSFTCDVHCNPGFQPDNEKSDSCKDIDECLRNPCNINERCINTEGSYRCESAQIPVQQISQSHYQSLTSLVDPPSTKTKVIRCGDGYRLDSTGKCMDINECAEETHNCTVGYEDCVNTLGGYSCKPLPPCPDGFRREFTTGRCFDIDECSEGLDDCNTEKTLCVNSYGGFTCRPFPVCPPGHRYIVEARTCEDVDECKEGTDNCDRDREMCSNSIGSFKCTENKANCPSGHRFNPLTRNCEDINECNESPPVCNASEMCKNSPGSYQCIPKRSVLTSSPANRRERERCPSGFRRRNRLCVDIDECAENTFFCESYEECVNERGGYRCISESSSLKDAKVVTTTIEPEPKRSCPSGYRFSDLSRRCVDINECLEANPCNSETQTCENKVGSYTCQCKHGLRLNPTTRACDDINECSINIHNCLPTQRCDNTIGSFTCTRITSCGTGYTFNSQSGKCEDIDECITNPCQRNSKCVNTPGSYRCVSNLPQCGSGYESNEYGQCVDVDECITGHHDCRSGQACHNRAGGYTCGCMNGFSLNPITKECEDIDECRDRVCDTSTSTCLNTPGSYRCECREGFRKKSENQCIDIDECAETERLCQHRCVNSWGSFKCLCEQGYTLAPDNRACYDVDECEQYRERGRNLCVGQCVNELGSYKCTCPSGYKLAPDGRTCLDIDECAQGNVCQPEETCLNTRGSYRCNSINCPSNYIRDPDHKKSASTNTIVCKKSCQTRDIRCILNTTLSITYQFIALPSIPVLDKPLVLTKIFTVSTTHRTNFWTQFEMVESKFDRNYQLQKGQSTCSLVLMSALKGPKRHFLTVKTKVTPRSSNTRTTIHVAEVEIDISPYDF</sequence>
<name>A0AA88IA25_ARTSF</name>
<dbReference type="InterPro" id="IPR009030">
    <property type="entry name" value="Growth_fac_rcpt_cys_sf"/>
</dbReference>
<dbReference type="SUPFAM" id="SSF57184">
    <property type="entry name" value="Growth factor receptor domain"/>
    <property type="match status" value="7"/>
</dbReference>
<evidence type="ECO:0000313" key="16">
    <source>
        <dbReference type="Proteomes" id="UP001187531"/>
    </source>
</evidence>
<dbReference type="InterPro" id="IPR026823">
    <property type="entry name" value="cEGF"/>
</dbReference>
<evidence type="ECO:0000256" key="2">
    <source>
        <dbReference type="ARBA" id="ARBA00006127"/>
    </source>
</evidence>
<evidence type="ECO:0000256" key="7">
    <source>
        <dbReference type="ARBA" id="ARBA00022737"/>
    </source>
</evidence>
<evidence type="ECO:0000256" key="3">
    <source>
        <dbReference type="ARBA" id="ARBA00022525"/>
    </source>
</evidence>
<dbReference type="PROSITE" id="PS01187">
    <property type="entry name" value="EGF_CA"/>
    <property type="match status" value="5"/>
</dbReference>
<dbReference type="FunFam" id="2.10.25.10:FF:000240">
    <property type="entry name" value="Vitamin K-dependent protein S"/>
    <property type="match status" value="1"/>
</dbReference>
<dbReference type="GO" id="GO:0008061">
    <property type="term" value="F:chitin binding"/>
    <property type="evidence" value="ECO:0007669"/>
    <property type="project" value="InterPro"/>
</dbReference>
<dbReference type="InterPro" id="IPR000152">
    <property type="entry name" value="EGF-type_Asp/Asn_hydroxyl_site"/>
</dbReference>
<dbReference type="InterPro" id="IPR018097">
    <property type="entry name" value="EGF_Ca-bd_CS"/>
</dbReference>
<dbReference type="PROSITE" id="PS50940">
    <property type="entry name" value="CHIT_BIND_II"/>
    <property type="match status" value="1"/>
</dbReference>
<feature type="domain" description="EGF-like" evidence="13">
    <location>
        <begin position="552"/>
        <end position="588"/>
    </location>
</feature>
<evidence type="ECO:0000256" key="6">
    <source>
        <dbReference type="ARBA" id="ARBA00022729"/>
    </source>
</evidence>
<dbReference type="InterPro" id="IPR002557">
    <property type="entry name" value="Chitin-bd_dom"/>
</dbReference>
<keyword evidence="4" id="KW-0272">Extracellular matrix</keyword>
<dbReference type="Proteomes" id="UP001187531">
    <property type="component" value="Unassembled WGS sequence"/>
</dbReference>
<evidence type="ECO:0000256" key="11">
    <source>
        <dbReference type="PROSITE-ProRule" id="PRU00076"/>
    </source>
</evidence>
<evidence type="ECO:0000256" key="12">
    <source>
        <dbReference type="SAM" id="SignalP"/>
    </source>
</evidence>